<gene>
    <name evidence="2" type="ORF">ACFS5M_07395</name>
</gene>
<organism evidence="2 3">
    <name type="scientific">Lacinutrix iliipiscaria</name>
    <dbReference type="NCBI Taxonomy" id="1230532"/>
    <lineage>
        <taxon>Bacteria</taxon>
        <taxon>Pseudomonadati</taxon>
        <taxon>Bacteroidota</taxon>
        <taxon>Flavobacteriia</taxon>
        <taxon>Flavobacteriales</taxon>
        <taxon>Flavobacteriaceae</taxon>
        <taxon>Lacinutrix</taxon>
    </lineage>
</organism>
<proteinExistence type="predicted"/>
<name>A0ABW5WLD2_9FLAO</name>
<dbReference type="InterPro" id="IPR021953">
    <property type="entry name" value="DUF3570"/>
</dbReference>
<accession>A0ABW5WLD2</accession>
<dbReference type="Proteomes" id="UP001597533">
    <property type="component" value="Unassembled WGS sequence"/>
</dbReference>
<feature type="chain" id="PRO_5045733675" evidence="1">
    <location>
        <begin position="19"/>
        <end position="462"/>
    </location>
</feature>
<feature type="signal peptide" evidence="1">
    <location>
        <begin position="1"/>
        <end position="18"/>
    </location>
</feature>
<sequence>MKKTFAILFLVCFSQVFSQQDSTIVYKKRVLETTEVDFLTSYYSQDGDNASVSGGVGTEELTDFTPTIIINLPLNADDVLTIDAGISTYTSASSSNLNPFDDSEGNNITGSPWVASSGASQKDTWGSINVSYAHSSDNRNNNWNANISFATEYDYTSVGFGGGFTKLFNEKNTEIGIKASIYLDTWSPKYPIELDAYLKNNGNLNEGFFANVDVLSQNGNVNPNWSPVSGFDLINDKSRNSYALSFSFSQILSKTTQMSLFFDLVKQDGWLANPMQRVYFADIDNYYIGNPNSIDNYTSSNNTDVFQLADDIERLPNSRFKVPIGLRFNYYLNEVISLRTYYRYYFDNWGVNAHTASIEVPVKITQKFTLYPSYRFYNQTAADYFAPYEENLSTSEYYTSDYDLSKFNANQYGFGISYTDIFSKFHLWKFGLKNIDFKYNNYKRNTGLKANIFAIAFKFVMD</sequence>
<dbReference type="Pfam" id="PF12094">
    <property type="entry name" value="DUF3570"/>
    <property type="match status" value="1"/>
</dbReference>
<dbReference type="RefSeq" id="WP_221267572.1">
    <property type="nucleotide sequence ID" value="NZ_JBHUOV010000002.1"/>
</dbReference>
<protein>
    <submittedName>
        <fullName evidence="2">DUF3570 domain-containing protein</fullName>
    </submittedName>
</protein>
<reference evidence="3" key="1">
    <citation type="journal article" date="2019" name="Int. J. Syst. Evol. Microbiol.">
        <title>The Global Catalogue of Microorganisms (GCM) 10K type strain sequencing project: providing services to taxonomists for standard genome sequencing and annotation.</title>
        <authorList>
            <consortium name="The Broad Institute Genomics Platform"/>
            <consortium name="The Broad Institute Genome Sequencing Center for Infectious Disease"/>
            <person name="Wu L."/>
            <person name="Ma J."/>
        </authorList>
    </citation>
    <scope>NUCLEOTIDE SEQUENCE [LARGE SCALE GENOMIC DNA]</scope>
    <source>
        <strain evidence="3">KCTC 32141</strain>
    </source>
</reference>
<keyword evidence="3" id="KW-1185">Reference proteome</keyword>
<evidence type="ECO:0000256" key="1">
    <source>
        <dbReference type="SAM" id="SignalP"/>
    </source>
</evidence>
<keyword evidence="1" id="KW-0732">Signal</keyword>
<comment type="caution">
    <text evidence="2">The sequence shown here is derived from an EMBL/GenBank/DDBJ whole genome shotgun (WGS) entry which is preliminary data.</text>
</comment>
<evidence type="ECO:0000313" key="2">
    <source>
        <dbReference type="EMBL" id="MFD2823487.1"/>
    </source>
</evidence>
<dbReference type="EMBL" id="JBHUOV010000002">
    <property type="protein sequence ID" value="MFD2823487.1"/>
    <property type="molecule type" value="Genomic_DNA"/>
</dbReference>
<evidence type="ECO:0000313" key="3">
    <source>
        <dbReference type="Proteomes" id="UP001597533"/>
    </source>
</evidence>